<dbReference type="PROSITE" id="PS50965">
    <property type="entry name" value="NERD"/>
    <property type="match status" value="1"/>
</dbReference>
<organism evidence="2 3">
    <name type="scientific">Metabacillus bambusae</name>
    <dbReference type="NCBI Taxonomy" id="2795218"/>
    <lineage>
        <taxon>Bacteria</taxon>
        <taxon>Bacillati</taxon>
        <taxon>Bacillota</taxon>
        <taxon>Bacilli</taxon>
        <taxon>Bacillales</taxon>
        <taxon>Bacillaceae</taxon>
        <taxon>Metabacillus</taxon>
    </lineage>
</organism>
<gene>
    <name evidence="2" type="ORF">I7822_13725</name>
</gene>
<dbReference type="InterPro" id="IPR011528">
    <property type="entry name" value="NERD"/>
</dbReference>
<evidence type="ECO:0000259" key="1">
    <source>
        <dbReference type="PROSITE" id="PS50965"/>
    </source>
</evidence>
<feature type="domain" description="NERD" evidence="1">
    <location>
        <begin position="41"/>
        <end position="157"/>
    </location>
</feature>
<proteinExistence type="predicted"/>
<keyword evidence="3" id="KW-1185">Reference proteome</keyword>
<evidence type="ECO:0000313" key="2">
    <source>
        <dbReference type="EMBL" id="MBO1512730.1"/>
    </source>
</evidence>
<reference evidence="2 3" key="1">
    <citation type="submission" date="2021-03" db="EMBL/GenBank/DDBJ databases">
        <title>Whole genome sequence of Metabacillus bambusae BG109.</title>
        <authorList>
            <person name="Jeong J.W."/>
        </authorList>
    </citation>
    <scope>NUCLEOTIDE SEQUENCE [LARGE SCALE GENOMIC DNA]</scope>
    <source>
        <strain evidence="2 3">BG109</strain>
    </source>
</reference>
<protein>
    <submittedName>
        <fullName evidence="2">NERD domain-containing protein</fullName>
    </submittedName>
</protein>
<sequence length="326" mass="38374">MISKMRTIPLSILKLQALQRRLPPTHPKFLLIKENLSKRLAGYKGEKAIDYPLSFLPEKDYYILHDLRLHDSTHYFQLDTLLICPNFIIILEVKNIAGTIYFDQEFHQLIRTHDGKETVLKDPLIQTSRQELQLKKWLTKNKWSKVPILSLVVISNSNTLICTAPENHDLNQKVIHHHFLPTKINQLKKDFPEKRLSEKEMKKMIRMLQKEHRPLDQSILDKFEIQFEEILKGVFCPLCHHLSMLRVHGNWFCDQCKHKEKAAHLSALKDYYLLFGAEITNQKIREFLLISSPFLSSRLLHSMELSRDGATKDRVHHLSFEDLSEE</sequence>
<dbReference type="Pfam" id="PF08378">
    <property type="entry name" value="NERD"/>
    <property type="match status" value="1"/>
</dbReference>
<dbReference type="EMBL" id="JAGDEL010000009">
    <property type="protein sequence ID" value="MBO1512730.1"/>
    <property type="molecule type" value="Genomic_DNA"/>
</dbReference>
<dbReference type="Proteomes" id="UP000663981">
    <property type="component" value="Unassembled WGS sequence"/>
</dbReference>
<evidence type="ECO:0000313" key="3">
    <source>
        <dbReference type="Proteomes" id="UP000663981"/>
    </source>
</evidence>
<name>A0ABS3N385_9BACI</name>
<dbReference type="RefSeq" id="WP_207979077.1">
    <property type="nucleotide sequence ID" value="NZ_JAGDEL010000009.1"/>
</dbReference>
<accession>A0ABS3N385</accession>
<comment type="caution">
    <text evidence="2">The sequence shown here is derived from an EMBL/GenBank/DDBJ whole genome shotgun (WGS) entry which is preliminary data.</text>
</comment>